<gene>
    <name evidence="2" type="ORF">FCI23_52880</name>
</gene>
<reference evidence="2 3" key="1">
    <citation type="submission" date="2019-04" db="EMBL/GenBank/DDBJ databases">
        <title>Streptomyces oryziradicis sp. nov., a novel actinomycete isolated from rhizosphere soil of rice (Oryza sativa L.).</title>
        <authorList>
            <person name="Li C."/>
        </authorList>
    </citation>
    <scope>NUCLEOTIDE SEQUENCE [LARGE SCALE GENOMIC DNA]</scope>
    <source>
        <strain evidence="2 3">NEAU-C40</strain>
    </source>
</reference>
<sequence>MPDAPARPSGCGRSSRSAAGARSVLRAVRHRAGRAGRSPRGRPGQGRPGQGRPGRGRRRPSGG</sequence>
<feature type="compositionally biased region" description="Gly residues" evidence="1">
    <location>
        <begin position="43"/>
        <end position="53"/>
    </location>
</feature>
<evidence type="ECO:0000313" key="3">
    <source>
        <dbReference type="Proteomes" id="UP000305778"/>
    </source>
</evidence>
<dbReference type="AlphaFoldDB" id="A0A4U0RGZ7"/>
<feature type="compositionally biased region" description="Low complexity" evidence="1">
    <location>
        <begin position="1"/>
        <end position="26"/>
    </location>
</feature>
<dbReference type="EMBL" id="SUMC01000198">
    <property type="protein sequence ID" value="TJZ94853.1"/>
    <property type="molecule type" value="Genomic_DNA"/>
</dbReference>
<organism evidence="2 3">
    <name type="scientific">Actinacidiphila oryziradicis</name>
    <dbReference type="NCBI Taxonomy" id="2571141"/>
    <lineage>
        <taxon>Bacteria</taxon>
        <taxon>Bacillati</taxon>
        <taxon>Actinomycetota</taxon>
        <taxon>Actinomycetes</taxon>
        <taxon>Kitasatosporales</taxon>
        <taxon>Streptomycetaceae</taxon>
        <taxon>Actinacidiphila</taxon>
    </lineage>
</organism>
<dbReference type="Proteomes" id="UP000305778">
    <property type="component" value="Unassembled WGS sequence"/>
</dbReference>
<proteinExistence type="predicted"/>
<accession>A0A4U0RGZ7</accession>
<evidence type="ECO:0000313" key="2">
    <source>
        <dbReference type="EMBL" id="TJZ94853.1"/>
    </source>
</evidence>
<evidence type="ECO:0000256" key="1">
    <source>
        <dbReference type="SAM" id="MobiDB-lite"/>
    </source>
</evidence>
<feature type="compositionally biased region" description="Basic residues" evidence="1">
    <location>
        <begin position="27"/>
        <end position="40"/>
    </location>
</feature>
<keyword evidence="3" id="KW-1185">Reference proteome</keyword>
<feature type="region of interest" description="Disordered" evidence="1">
    <location>
        <begin position="1"/>
        <end position="63"/>
    </location>
</feature>
<protein>
    <submittedName>
        <fullName evidence="2">Uncharacterized protein</fullName>
    </submittedName>
</protein>
<feature type="compositionally biased region" description="Basic residues" evidence="1">
    <location>
        <begin position="54"/>
        <end position="63"/>
    </location>
</feature>
<comment type="caution">
    <text evidence="2">The sequence shown here is derived from an EMBL/GenBank/DDBJ whole genome shotgun (WGS) entry which is preliminary data.</text>
</comment>
<name>A0A4U0RGZ7_9ACTN</name>